<dbReference type="Gene3D" id="1.10.1790.10">
    <property type="entry name" value="PRD domain"/>
    <property type="match status" value="2"/>
</dbReference>
<dbReference type="InterPro" id="IPR002178">
    <property type="entry name" value="PTS_EIIA_type-2_dom"/>
</dbReference>
<comment type="caution">
    <text evidence="9">The sequence shown here is derived from an EMBL/GenBank/DDBJ whole genome shotgun (WGS) entry which is preliminary data.</text>
</comment>
<dbReference type="CDD" id="cd05568">
    <property type="entry name" value="PTS_IIB_bgl_like"/>
    <property type="match status" value="1"/>
</dbReference>
<feature type="domain" description="PTS EIIB type-2" evidence="7">
    <location>
        <begin position="412"/>
        <end position="501"/>
    </location>
</feature>
<dbReference type="Pfam" id="PF00874">
    <property type="entry name" value="PRD"/>
    <property type="match status" value="2"/>
</dbReference>
<dbReference type="Pfam" id="PF05043">
    <property type="entry name" value="Mga"/>
    <property type="match status" value="1"/>
</dbReference>
<dbReference type="InterPro" id="IPR011608">
    <property type="entry name" value="PRD"/>
</dbReference>
<dbReference type="Gene3D" id="3.40.50.2300">
    <property type="match status" value="1"/>
</dbReference>
<protein>
    <submittedName>
        <fullName evidence="9">Transcription antiterminator</fullName>
    </submittedName>
</protein>
<accession>A0A844FE99</accession>
<keyword evidence="1" id="KW-0808">Transferase</keyword>
<dbReference type="AlphaFoldDB" id="A0A844FE99"/>
<proteinExistence type="predicted"/>
<evidence type="ECO:0000256" key="3">
    <source>
        <dbReference type="ARBA" id="ARBA00023015"/>
    </source>
</evidence>
<evidence type="ECO:0000256" key="1">
    <source>
        <dbReference type="ARBA" id="ARBA00022679"/>
    </source>
</evidence>
<dbReference type="InterPro" id="IPR013196">
    <property type="entry name" value="HTH_11"/>
</dbReference>
<dbReference type="SUPFAM" id="SSF55804">
    <property type="entry name" value="Phoshotransferase/anion transport protein"/>
    <property type="match status" value="1"/>
</dbReference>
<dbReference type="InterPro" id="IPR036095">
    <property type="entry name" value="PTS_EIIB-like_sf"/>
</dbReference>
<dbReference type="PROSITE" id="PS00372">
    <property type="entry name" value="PTS_EIIA_TYPE_2_HIS"/>
    <property type="match status" value="1"/>
</dbReference>
<evidence type="ECO:0000313" key="10">
    <source>
        <dbReference type="Proteomes" id="UP000462760"/>
    </source>
</evidence>
<keyword evidence="2" id="KW-0677">Repeat</keyword>
<dbReference type="Pfam" id="PF08279">
    <property type="entry name" value="HTH_11"/>
    <property type="match status" value="1"/>
</dbReference>
<feature type="domain" description="PRD" evidence="8">
    <location>
        <begin position="304"/>
        <end position="411"/>
    </location>
</feature>
<dbReference type="InterPro" id="IPR016152">
    <property type="entry name" value="PTrfase/Anion_transptr"/>
</dbReference>
<dbReference type="Pfam" id="PF00359">
    <property type="entry name" value="PTS_EIIA_2"/>
    <property type="match status" value="1"/>
</dbReference>
<dbReference type="InterPro" id="IPR013011">
    <property type="entry name" value="PTS_EIIB_2"/>
</dbReference>
<dbReference type="PROSITE" id="PS51094">
    <property type="entry name" value="PTS_EIIA_TYPE_2"/>
    <property type="match status" value="1"/>
</dbReference>
<dbReference type="PANTHER" id="PTHR30185">
    <property type="entry name" value="CRYPTIC BETA-GLUCOSIDE BGL OPERON ANTITERMINATOR"/>
    <property type="match status" value="1"/>
</dbReference>
<dbReference type="CDD" id="cd00211">
    <property type="entry name" value="PTS_IIA_fru"/>
    <property type="match status" value="1"/>
</dbReference>
<name>A0A844FE99_9FIRM</name>
<dbReference type="Pfam" id="PF02302">
    <property type="entry name" value="PTS_IIB"/>
    <property type="match status" value="1"/>
</dbReference>
<evidence type="ECO:0000256" key="2">
    <source>
        <dbReference type="ARBA" id="ARBA00022737"/>
    </source>
</evidence>
<dbReference type="PROSITE" id="PS51099">
    <property type="entry name" value="PTS_EIIB_TYPE_2"/>
    <property type="match status" value="1"/>
</dbReference>
<organism evidence="9 10">
    <name type="scientific">Anaerosalibacter bizertensis</name>
    <dbReference type="NCBI Taxonomy" id="932217"/>
    <lineage>
        <taxon>Bacteria</taxon>
        <taxon>Bacillati</taxon>
        <taxon>Bacillota</taxon>
        <taxon>Tissierellia</taxon>
        <taxon>Tissierellales</taxon>
        <taxon>Sporanaerobacteraceae</taxon>
        <taxon>Anaerosalibacter</taxon>
    </lineage>
</organism>
<dbReference type="PANTHER" id="PTHR30185:SF18">
    <property type="entry name" value="TRANSCRIPTIONAL REGULATOR MTLR"/>
    <property type="match status" value="1"/>
</dbReference>
<dbReference type="InterPro" id="IPR003501">
    <property type="entry name" value="PTS_EIIB_2/3"/>
</dbReference>
<dbReference type="InterPro" id="IPR036390">
    <property type="entry name" value="WH_DNA-bd_sf"/>
</dbReference>
<keyword evidence="5" id="KW-0804">Transcription</keyword>
<evidence type="ECO:0000256" key="5">
    <source>
        <dbReference type="ARBA" id="ARBA00023163"/>
    </source>
</evidence>
<dbReference type="GO" id="GO:0008982">
    <property type="term" value="F:protein-N(PI)-phosphohistidine-sugar phosphotransferase activity"/>
    <property type="evidence" value="ECO:0007669"/>
    <property type="project" value="InterPro"/>
</dbReference>
<dbReference type="SUPFAM" id="SSF52794">
    <property type="entry name" value="PTS system IIB component-like"/>
    <property type="match status" value="1"/>
</dbReference>
<dbReference type="GO" id="GO:0006355">
    <property type="term" value="P:regulation of DNA-templated transcription"/>
    <property type="evidence" value="ECO:0007669"/>
    <property type="project" value="InterPro"/>
</dbReference>
<feature type="domain" description="PTS EIIA type-2" evidence="6">
    <location>
        <begin position="513"/>
        <end position="652"/>
    </location>
</feature>
<gene>
    <name evidence="9" type="ORF">FYJ27_00930</name>
</gene>
<dbReference type="Proteomes" id="UP000462760">
    <property type="component" value="Unassembled WGS sequence"/>
</dbReference>
<dbReference type="GO" id="GO:0009401">
    <property type="term" value="P:phosphoenolpyruvate-dependent sugar phosphotransferase system"/>
    <property type="evidence" value="ECO:0007669"/>
    <property type="project" value="InterPro"/>
</dbReference>
<evidence type="ECO:0000259" key="6">
    <source>
        <dbReference type="PROSITE" id="PS51094"/>
    </source>
</evidence>
<dbReference type="InterPro" id="IPR050661">
    <property type="entry name" value="BglG_antiterminators"/>
</dbReference>
<dbReference type="InterPro" id="IPR036634">
    <property type="entry name" value="PRD_sf"/>
</dbReference>
<keyword evidence="3" id="KW-0805">Transcription regulation</keyword>
<dbReference type="PROSITE" id="PS51372">
    <property type="entry name" value="PRD_2"/>
    <property type="match status" value="2"/>
</dbReference>
<sequence>MNDILKDRWIEILKILLSNTYPITISDMEKDLKVSNRTIRNDLDKIDEIIQREGYGRIIRRPRVGVWIDLNEGKEKEFRDSLRITSSYIQPFLPEERQNYILKKLLKVQQPITMEEISRELYVSRITVFKDLDEVEKKVKDYKLAILRKQNYGVELVGKEKDFRRLAGDFFQGLNIDDLHNECGSHMKMFSKENLYIVSEIVKEAEKKMEIKLSDESISNLIFHSAISIERIKQSKVIKLTEDDFSDIKSQKEYYIAKLLASKLEENFKVLIPEDEISYIAIHILGSKLQQSYSLDSSLKILDSMDKEIVNLSKEIIELIGNILSIDLTKDKKALVGLALHLKPTINRLKYGLTIKNPLIDEIKENYPSIFGASWASSVLFEKYYGFKVNEDEIGYIAIHIGAAMERQKSNTKAVVVCSSGVGTSQLVSIRLEKALPSLEIVDIVSKHEIENIETKTFDIVISTIPLDYYLKPVVQISPFLEEKDILEIKKWVINIENTKKLDIGLMEDNSQVLFKPDLIFLNLKLETKESVIEFLSYQMMKQNYVEAGFVTEVFEREKLTSTAIGNGVAIPHANQRYVKRPVIAFATLGKPIDWSGNNVDIVFLLGLNFDSRDVVKKTFSDFYRLLDNKEILNKIRKNNNSEEIYRLLTKGRK</sequence>
<dbReference type="SUPFAM" id="SSF63520">
    <property type="entry name" value="PTS-regulatory domain, PRD"/>
    <property type="match status" value="2"/>
</dbReference>
<dbReference type="SUPFAM" id="SSF46785">
    <property type="entry name" value="Winged helix' DNA-binding domain"/>
    <property type="match status" value="2"/>
</dbReference>
<dbReference type="InterPro" id="IPR007737">
    <property type="entry name" value="Mga_HTH"/>
</dbReference>
<evidence type="ECO:0000313" key="9">
    <source>
        <dbReference type="EMBL" id="MSS42301.1"/>
    </source>
</evidence>
<evidence type="ECO:0000259" key="8">
    <source>
        <dbReference type="PROSITE" id="PS51372"/>
    </source>
</evidence>
<dbReference type="EMBL" id="VULR01000001">
    <property type="protein sequence ID" value="MSS42301.1"/>
    <property type="molecule type" value="Genomic_DNA"/>
</dbReference>
<dbReference type="InterPro" id="IPR036388">
    <property type="entry name" value="WH-like_DNA-bd_sf"/>
</dbReference>
<dbReference type="Gene3D" id="1.10.10.10">
    <property type="entry name" value="Winged helix-like DNA-binding domain superfamily/Winged helix DNA-binding domain"/>
    <property type="match status" value="2"/>
</dbReference>
<keyword evidence="4" id="KW-0010">Activator</keyword>
<feature type="domain" description="PRD" evidence="8">
    <location>
        <begin position="189"/>
        <end position="294"/>
    </location>
</feature>
<evidence type="ECO:0000256" key="4">
    <source>
        <dbReference type="ARBA" id="ARBA00023159"/>
    </source>
</evidence>
<evidence type="ECO:0000259" key="7">
    <source>
        <dbReference type="PROSITE" id="PS51099"/>
    </source>
</evidence>
<dbReference type="RefSeq" id="WP_154481710.1">
    <property type="nucleotide sequence ID" value="NZ_VULR01000001.1"/>
</dbReference>
<reference evidence="9 10" key="1">
    <citation type="submission" date="2019-08" db="EMBL/GenBank/DDBJ databases">
        <title>In-depth cultivation of the pig gut microbiome towards novel bacterial diversity and tailored functional studies.</title>
        <authorList>
            <person name="Wylensek D."/>
            <person name="Hitch T.C.A."/>
            <person name="Clavel T."/>
        </authorList>
    </citation>
    <scope>NUCLEOTIDE SEQUENCE [LARGE SCALE GENOMIC DNA]</scope>
    <source>
        <strain evidence="9 10">Med78-601-WT-4W-RMD-3</strain>
    </source>
</reference>
<dbReference type="Gene3D" id="3.40.930.10">
    <property type="entry name" value="Mannitol-specific EII, Chain A"/>
    <property type="match status" value="1"/>
</dbReference>
<dbReference type="OrthoDB" id="3175596at2"/>